<feature type="transmembrane region" description="Helical" evidence="15">
    <location>
        <begin position="488"/>
        <end position="511"/>
    </location>
</feature>
<dbReference type="InterPro" id="IPR011009">
    <property type="entry name" value="Kinase-like_dom_sf"/>
</dbReference>
<dbReference type="InterPro" id="IPR008271">
    <property type="entry name" value="Ser/Thr_kinase_AS"/>
</dbReference>
<evidence type="ECO:0000256" key="9">
    <source>
        <dbReference type="ARBA" id="ARBA00022840"/>
    </source>
</evidence>
<dbReference type="Gene3D" id="2.130.10.30">
    <property type="entry name" value="Regulator of chromosome condensation 1/beta-lactamase-inhibitor protein II"/>
    <property type="match status" value="1"/>
</dbReference>
<keyword evidence="12" id="KW-1015">Disulfide bond</keyword>
<name>A0A843TWV8_COLES</name>
<evidence type="ECO:0000256" key="5">
    <source>
        <dbReference type="ARBA" id="ARBA00022692"/>
    </source>
</evidence>
<keyword evidence="2" id="KW-1003">Cell membrane</keyword>
<dbReference type="GO" id="GO:0004674">
    <property type="term" value="F:protein serine/threonine kinase activity"/>
    <property type="evidence" value="ECO:0007669"/>
    <property type="project" value="UniProtKB-KW"/>
</dbReference>
<dbReference type="Pfam" id="PF13540">
    <property type="entry name" value="RCC1_2"/>
    <property type="match status" value="1"/>
</dbReference>
<feature type="compositionally biased region" description="Polar residues" evidence="14">
    <location>
        <begin position="20"/>
        <end position="41"/>
    </location>
</feature>
<evidence type="ECO:0000256" key="11">
    <source>
        <dbReference type="ARBA" id="ARBA00023136"/>
    </source>
</evidence>
<evidence type="ECO:0000256" key="6">
    <source>
        <dbReference type="ARBA" id="ARBA00022729"/>
    </source>
</evidence>
<keyword evidence="10 15" id="KW-1133">Transmembrane helix</keyword>
<dbReference type="AlphaFoldDB" id="A0A843TWV8"/>
<evidence type="ECO:0000256" key="2">
    <source>
        <dbReference type="ARBA" id="ARBA00022475"/>
    </source>
</evidence>
<keyword evidence="11 15" id="KW-0472">Membrane</keyword>
<dbReference type="PROSITE" id="PS00107">
    <property type="entry name" value="PROTEIN_KINASE_ATP"/>
    <property type="match status" value="1"/>
</dbReference>
<dbReference type="InterPro" id="IPR017441">
    <property type="entry name" value="Protein_kinase_ATP_BS"/>
</dbReference>
<comment type="subcellular location">
    <subcellularLocation>
        <location evidence="1">Cell membrane</location>
        <topology evidence="1">Single-pass membrane protein</topology>
    </subcellularLocation>
</comment>
<keyword evidence="8" id="KW-0418">Kinase</keyword>
<gene>
    <name evidence="17" type="ORF">Taro_008175</name>
</gene>
<keyword evidence="3" id="KW-0723">Serine/threonine-protein kinase</keyword>
<evidence type="ECO:0000256" key="10">
    <source>
        <dbReference type="ARBA" id="ARBA00022989"/>
    </source>
</evidence>
<dbReference type="FunFam" id="1.10.510.10:FF:000468">
    <property type="entry name" value="PTI1-like tyrosine-protein kinase 3"/>
    <property type="match status" value="1"/>
</dbReference>
<comment type="caution">
    <text evidence="17">The sequence shown here is derived from an EMBL/GenBank/DDBJ whole genome shotgun (WGS) entry which is preliminary data.</text>
</comment>
<dbReference type="GO" id="GO:0005886">
    <property type="term" value="C:plasma membrane"/>
    <property type="evidence" value="ECO:0007669"/>
    <property type="project" value="UniProtKB-SubCell"/>
</dbReference>
<evidence type="ECO:0000256" key="3">
    <source>
        <dbReference type="ARBA" id="ARBA00022527"/>
    </source>
</evidence>
<accession>A0A843TWV8</accession>
<evidence type="ECO:0000256" key="8">
    <source>
        <dbReference type="ARBA" id="ARBA00022777"/>
    </source>
</evidence>
<dbReference type="GO" id="GO:0005524">
    <property type="term" value="F:ATP binding"/>
    <property type="evidence" value="ECO:0007669"/>
    <property type="project" value="UniProtKB-UniRule"/>
</dbReference>
<dbReference type="Gene3D" id="3.30.200.20">
    <property type="entry name" value="Phosphorylase Kinase, domain 1"/>
    <property type="match status" value="1"/>
</dbReference>
<dbReference type="SMART" id="SM00220">
    <property type="entry name" value="S_TKc"/>
    <property type="match status" value="1"/>
</dbReference>
<evidence type="ECO:0000256" key="14">
    <source>
        <dbReference type="SAM" id="MobiDB-lite"/>
    </source>
</evidence>
<dbReference type="EMBL" id="NMUH01000266">
    <property type="protein sequence ID" value="MQL75791.1"/>
    <property type="molecule type" value="Genomic_DNA"/>
</dbReference>
<keyword evidence="7 13" id="KW-0547">Nucleotide-binding</keyword>
<keyword evidence="4" id="KW-0808">Transferase</keyword>
<evidence type="ECO:0000256" key="4">
    <source>
        <dbReference type="ARBA" id="ARBA00022679"/>
    </source>
</evidence>
<reference evidence="17" key="1">
    <citation type="submission" date="2017-07" db="EMBL/GenBank/DDBJ databases">
        <title>Taro Niue Genome Assembly and Annotation.</title>
        <authorList>
            <person name="Atibalentja N."/>
            <person name="Keating K."/>
            <person name="Fields C.J."/>
        </authorList>
    </citation>
    <scope>NUCLEOTIDE SEQUENCE</scope>
    <source>
        <strain evidence="17">Niue_2</strain>
        <tissue evidence="17">Leaf</tissue>
    </source>
</reference>
<evidence type="ECO:0000259" key="16">
    <source>
        <dbReference type="PROSITE" id="PS50011"/>
    </source>
</evidence>
<feature type="region of interest" description="Disordered" evidence="14">
    <location>
        <begin position="461"/>
        <end position="482"/>
    </location>
</feature>
<dbReference type="CDD" id="cd14066">
    <property type="entry name" value="STKc_IRAK"/>
    <property type="match status" value="1"/>
</dbReference>
<evidence type="ECO:0000256" key="7">
    <source>
        <dbReference type="ARBA" id="ARBA00022741"/>
    </source>
</evidence>
<dbReference type="InterPro" id="IPR000719">
    <property type="entry name" value="Prot_kinase_dom"/>
</dbReference>
<sequence>MSLLSVSFSDSGQHQAASLLFPSTNPIPKTHRSLLTSSFTNKRVEGREGRLSNTEIPYSITATTTTTQLFSKPKHRHPRLPSPGPSPPSIPLLRCHDDEILHIGATPPPTVPMSPPGSTPLVLLFLALLTPLATLPSGAVASPLSTVAISHVFNQTIVCALVPSGSSYTLNCTALPLGVTQSYASGAVSYSAIAAGNGFLCALTAPPSSPVATMRWWDLASEKPGMEPLAKRIYRGEPLAELGAGDSHVCGLLSGSREVYCWRWPEFASHERNNLTGIAVGGNFVCGLTTENRTIRCFGNDSNVVGKQPNGTFRTVAAGSRHACAVSMDGTLACWGSGAPQVKAVTTGFVSLALGDNRTCALRRNGTAECWGDGISLPDNLRQSQFLSIQAKGCSFCGVLVANYSLICWGNEIFAKKPVVFRRVLPGPCSKPTDCSCGILPGSGPMCSGGAVICSACEIESTPSPPPPSNTTGSSSSRGRRGEGRRRSVLFIVLGSVGLGFGVAVASSFLYCRFCRGSRCGQVHDSGRLDEEAPQLRGLPAIAAGAREPADPVAVPERLREFLRKGHSSTIEEFPLQVLLEVTDGFSDGHKIGSGSFGVVYLATLEDGRVVAIKRAEPCSSSSRYPGGAVGGTIYKRQEDKEQAFLSELALLSRVNHKNLVRLLGFCTEAGERVLLYEYMANGTLHDHLHKQLPRYQQGSPLAAWDVRLRVALDAARGIEYLHRYAVPPIIHRDIKSSNILLDDAWTAKVSDFGLSLMGPEDDASHLSLRAAGTVGYMDPEYYRLQYLTAKSDVYSFGVVLLELLTGFKAIHQEESGGGDDEDECCGVPRNVVDYAVPRIDADEVHKLLDPKLPPPKPSEIEAVQGLAHLAADCVCPEGRNRPTMSEIVSTLEWAVATYSAPPPLPRSMTTRSV</sequence>
<keyword evidence="9 13" id="KW-0067">ATP-binding</keyword>
<keyword evidence="18" id="KW-1185">Reference proteome</keyword>
<feature type="region of interest" description="Disordered" evidence="14">
    <location>
        <begin position="20"/>
        <end position="50"/>
    </location>
</feature>
<evidence type="ECO:0000256" key="15">
    <source>
        <dbReference type="SAM" id="Phobius"/>
    </source>
</evidence>
<protein>
    <recommendedName>
        <fullName evidence="16">Protein kinase domain-containing protein</fullName>
    </recommendedName>
</protein>
<evidence type="ECO:0000313" key="17">
    <source>
        <dbReference type="EMBL" id="MQL75791.1"/>
    </source>
</evidence>
<dbReference type="OrthoDB" id="61110at2759"/>
<dbReference type="PANTHER" id="PTHR46146">
    <property type="entry name" value="SERINE/THREONINE-PROTEIN KINASE-LIKE PROTEIN CCR4"/>
    <property type="match status" value="1"/>
</dbReference>
<keyword evidence="6" id="KW-0732">Signal</keyword>
<dbReference type="PROSITE" id="PS00108">
    <property type="entry name" value="PROTEIN_KINASE_ST"/>
    <property type="match status" value="1"/>
</dbReference>
<dbReference type="PROSITE" id="PS50011">
    <property type="entry name" value="PROTEIN_KINASE_DOM"/>
    <property type="match status" value="1"/>
</dbReference>
<dbReference type="SUPFAM" id="SSF56112">
    <property type="entry name" value="Protein kinase-like (PK-like)"/>
    <property type="match status" value="1"/>
</dbReference>
<dbReference type="InterPro" id="IPR009091">
    <property type="entry name" value="RCC1/BLIP-II"/>
</dbReference>
<dbReference type="Proteomes" id="UP000652761">
    <property type="component" value="Unassembled WGS sequence"/>
</dbReference>
<keyword evidence="5 15" id="KW-0812">Transmembrane</keyword>
<feature type="domain" description="Protein kinase" evidence="16">
    <location>
        <begin position="586"/>
        <end position="895"/>
    </location>
</feature>
<proteinExistence type="predicted"/>
<evidence type="ECO:0000256" key="1">
    <source>
        <dbReference type="ARBA" id="ARBA00004162"/>
    </source>
</evidence>
<dbReference type="Pfam" id="PF07714">
    <property type="entry name" value="PK_Tyr_Ser-Thr"/>
    <property type="match status" value="1"/>
</dbReference>
<dbReference type="Gene3D" id="1.10.510.10">
    <property type="entry name" value="Transferase(Phosphotransferase) domain 1"/>
    <property type="match status" value="1"/>
</dbReference>
<dbReference type="SUPFAM" id="SSF50985">
    <property type="entry name" value="RCC1/BLIP-II"/>
    <property type="match status" value="1"/>
</dbReference>
<evidence type="ECO:0000256" key="12">
    <source>
        <dbReference type="ARBA" id="ARBA00023157"/>
    </source>
</evidence>
<dbReference type="PANTHER" id="PTHR46146:SF4">
    <property type="entry name" value="SERINE_THREONINE-PROTEIN KINASE-LIKE PROTEIN CCR4"/>
    <property type="match status" value="1"/>
</dbReference>
<dbReference type="InterPro" id="IPR001245">
    <property type="entry name" value="Ser-Thr/Tyr_kinase_cat_dom"/>
</dbReference>
<organism evidence="17 18">
    <name type="scientific">Colocasia esculenta</name>
    <name type="common">Wild taro</name>
    <name type="synonym">Arum esculentum</name>
    <dbReference type="NCBI Taxonomy" id="4460"/>
    <lineage>
        <taxon>Eukaryota</taxon>
        <taxon>Viridiplantae</taxon>
        <taxon>Streptophyta</taxon>
        <taxon>Embryophyta</taxon>
        <taxon>Tracheophyta</taxon>
        <taxon>Spermatophyta</taxon>
        <taxon>Magnoliopsida</taxon>
        <taxon>Liliopsida</taxon>
        <taxon>Araceae</taxon>
        <taxon>Aroideae</taxon>
        <taxon>Colocasieae</taxon>
        <taxon>Colocasia</taxon>
    </lineage>
</organism>
<evidence type="ECO:0000313" key="18">
    <source>
        <dbReference type="Proteomes" id="UP000652761"/>
    </source>
</evidence>
<evidence type="ECO:0000256" key="13">
    <source>
        <dbReference type="PROSITE-ProRule" id="PRU10141"/>
    </source>
</evidence>
<feature type="region of interest" description="Disordered" evidence="14">
    <location>
        <begin position="67"/>
        <end position="87"/>
    </location>
</feature>
<feature type="binding site" evidence="13">
    <location>
        <position position="614"/>
    </location>
    <ligand>
        <name>ATP</name>
        <dbReference type="ChEBI" id="CHEBI:30616"/>
    </ligand>
</feature>